<proteinExistence type="predicted"/>
<dbReference type="EMBL" id="BAABEX010000007">
    <property type="protein sequence ID" value="GAA4421002.1"/>
    <property type="molecule type" value="Genomic_DNA"/>
</dbReference>
<dbReference type="Pfam" id="PF20376">
    <property type="entry name" value="DUF6671"/>
    <property type="match status" value="1"/>
</dbReference>
<evidence type="ECO:0000313" key="3">
    <source>
        <dbReference type="Proteomes" id="UP001501788"/>
    </source>
</evidence>
<accession>A0ABP8L2S6</accession>
<gene>
    <name evidence="2" type="ORF">GCM10023090_09410</name>
</gene>
<keyword evidence="3" id="KW-1185">Reference proteome</keyword>
<evidence type="ECO:0000259" key="1">
    <source>
        <dbReference type="Pfam" id="PF20376"/>
    </source>
</evidence>
<protein>
    <recommendedName>
        <fullName evidence="1">DUF6671 domain-containing protein</fullName>
    </recommendedName>
</protein>
<dbReference type="Proteomes" id="UP001501788">
    <property type="component" value="Unassembled WGS sequence"/>
</dbReference>
<evidence type="ECO:0000313" key="2">
    <source>
        <dbReference type="EMBL" id="GAA4421002.1"/>
    </source>
</evidence>
<comment type="caution">
    <text evidence="2">The sequence shown here is derived from an EMBL/GenBank/DDBJ whole genome shotgun (WGS) entry which is preliminary data.</text>
</comment>
<dbReference type="InterPro" id="IPR046612">
    <property type="entry name" value="DUF6671"/>
</dbReference>
<dbReference type="RefSeq" id="WP_345061672.1">
    <property type="nucleotide sequence ID" value="NZ_BAABEX010000007.1"/>
</dbReference>
<sequence length="270" mass="28863">MNPDQIALLTLHGKAEALEPLARELGLSLVVDEGYDTDQLGTFTGETARAGTQVEAAARKARLACERNGTRYGLGSEGSFGPDPYLGSVPWGIEVVVWYDALLQVQVHAAHQGPEVCWRQQSVASVAEGVAFAQSVGFPAQGVVVGKPGEAVFNKNLRDADALRLALEQGLRHGPVWMETDLRAHRNPMRMQAIARAGVALGQRLAQRCPGCGARGFGPVRLLPGARCDCCGHPTSNAHAQLLECPGCGHTEVQKLRETVPASRCERCNP</sequence>
<feature type="domain" description="DUF6671" evidence="1">
    <location>
        <begin position="61"/>
        <end position="270"/>
    </location>
</feature>
<reference evidence="3" key="1">
    <citation type="journal article" date="2019" name="Int. J. Syst. Evol. Microbiol.">
        <title>The Global Catalogue of Microorganisms (GCM) 10K type strain sequencing project: providing services to taxonomists for standard genome sequencing and annotation.</title>
        <authorList>
            <consortium name="The Broad Institute Genomics Platform"/>
            <consortium name="The Broad Institute Genome Sequencing Center for Infectious Disease"/>
            <person name="Wu L."/>
            <person name="Ma J."/>
        </authorList>
    </citation>
    <scope>NUCLEOTIDE SEQUENCE [LARGE SCALE GENOMIC DNA]</scope>
    <source>
        <strain evidence="3">JCM 31890</strain>
    </source>
</reference>
<organism evidence="2 3">
    <name type="scientific">Acidovorax lacteus</name>
    <dbReference type="NCBI Taxonomy" id="1924988"/>
    <lineage>
        <taxon>Bacteria</taxon>
        <taxon>Pseudomonadati</taxon>
        <taxon>Pseudomonadota</taxon>
        <taxon>Betaproteobacteria</taxon>
        <taxon>Burkholderiales</taxon>
        <taxon>Comamonadaceae</taxon>
        <taxon>Acidovorax</taxon>
    </lineage>
</organism>
<name>A0ABP8L2S6_9BURK</name>